<dbReference type="SUPFAM" id="SSF50494">
    <property type="entry name" value="Trypsin-like serine proteases"/>
    <property type="match status" value="1"/>
</dbReference>
<dbReference type="EMBL" id="JAFBMS010000357">
    <property type="protein sequence ID" value="KAG9331266.1"/>
    <property type="molecule type" value="Genomic_DNA"/>
</dbReference>
<dbReference type="Gene3D" id="2.40.10.10">
    <property type="entry name" value="Trypsin-like serine proteases"/>
    <property type="match status" value="2"/>
</dbReference>
<name>A0A8T2MUL9_9TELE</name>
<evidence type="ECO:0000256" key="4">
    <source>
        <dbReference type="ARBA" id="ARBA00022801"/>
    </source>
</evidence>
<keyword evidence="2" id="KW-0964">Secreted</keyword>
<keyword evidence="11" id="KW-1185">Reference proteome</keyword>
<gene>
    <name evidence="10" type="ORF">JZ751_019552</name>
</gene>
<dbReference type="AlphaFoldDB" id="A0A8T2MUL9"/>
<sequence>MSLLLLLVFLGLAEATPVEIYKRIVDGRVCENNEAKYQVLLFNDTHICGGSLLSRTWVLTAAHCDSDKLKVLWDIRDLKDRNNKKPLTIKKKMDDGYDGKGNDIMLIELQDPVPNTAVTVDLPTQRDCDNNNEEAPEKTDLLIAGWGIIDGTVRKQINTIPHNITV</sequence>
<protein>
    <recommendedName>
        <fullName evidence="7">trypsin</fullName>
        <ecNumber evidence="7">3.4.21.4</ecNumber>
    </recommendedName>
</protein>
<dbReference type="PANTHER" id="PTHR24264">
    <property type="entry name" value="TRYPSIN-RELATED"/>
    <property type="match status" value="1"/>
</dbReference>
<evidence type="ECO:0000259" key="9">
    <source>
        <dbReference type="PROSITE" id="PS50240"/>
    </source>
</evidence>
<dbReference type="GO" id="GO:0006508">
    <property type="term" value="P:proteolysis"/>
    <property type="evidence" value="ECO:0007669"/>
    <property type="project" value="UniProtKB-KW"/>
</dbReference>
<evidence type="ECO:0000313" key="11">
    <source>
        <dbReference type="Proteomes" id="UP000824540"/>
    </source>
</evidence>
<evidence type="ECO:0000256" key="3">
    <source>
        <dbReference type="ARBA" id="ARBA00022670"/>
    </source>
</evidence>
<evidence type="ECO:0000256" key="8">
    <source>
        <dbReference type="SAM" id="SignalP"/>
    </source>
</evidence>
<dbReference type="InterPro" id="IPR009003">
    <property type="entry name" value="Peptidase_S1_PA"/>
</dbReference>
<keyword evidence="4" id="KW-0378">Hydrolase</keyword>
<feature type="domain" description="Peptidase S1" evidence="9">
    <location>
        <begin position="24"/>
        <end position="166"/>
    </location>
</feature>
<feature type="chain" id="PRO_5035802633" description="trypsin" evidence="8">
    <location>
        <begin position="16"/>
        <end position="166"/>
    </location>
</feature>
<dbReference type="InterPro" id="IPR018114">
    <property type="entry name" value="TRYPSIN_HIS"/>
</dbReference>
<comment type="catalytic activity">
    <reaction evidence="6">
        <text>Preferential cleavage: Arg-|-Xaa, Lys-|-Xaa.</text>
        <dbReference type="EC" id="3.4.21.4"/>
    </reaction>
</comment>
<evidence type="ECO:0000256" key="5">
    <source>
        <dbReference type="ARBA" id="ARBA00022825"/>
    </source>
</evidence>
<dbReference type="PROSITE" id="PS00134">
    <property type="entry name" value="TRYPSIN_HIS"/>
    <property type="match status" value="1"/>
</dbReference>
<dbReference type="PROSITE" id="PS50240">
    <property type="entry name" value="TRYPSIN_DOM"/>
    <property type="match status" value="1"/>
</dbReference>
<dbReference type="InterPro" id="IPR001254">
    <property type="entry name" value="Trypsin_dom"/>
</dbReference>
<dbReference type="EC" id="3.4.21.4" evidence="7"/>
<comment type="subcellular location">
    <subcellularLocation>
        <location evidence="1">Secreted</location>
    </subcellularLocation>
</comment>
<reference evidence="10" key="1">
    <citation type="thesis" date="2021" institute="BYU ScholarsArchive" country="Provo, UT, USA">
        <title>Applications of and Algorithms for Genome Assembly and Genomic Analyses with an Emphasis on Marine Teleosts.</title>
        <authorList>
            <person name="Pickett B.D."/>
        </authorList>
    </citation>
    <scope>NUCLEOTIDE SEQUENCE</scope>
    <source>
        <strain evidence="10">HI-2016</strain>
    </source>
</reference>
<evidence type="ECO:0000256" key="2">
    <source>
        <dbReference type="ARBA" id="ARBA00022525"/>
    </source>
</evidence>
<keyword evidence="8" id="KW-0732">Signal</keyword>
<dbReference type="InterPro" id="IPR043504">
    <property type="entry name" value="Peptidase_S1_PA_chymotrypsin"/>
</dbReference>
<organism evidence="10 11">
    <name type="scientific">Albula glossodonta</name>
    <name type="common">roundjaw bonefish</name>
    <dbReference type="NCBI Taxonomy" id="121402"/>
    <lineage>
        <taxon>Eukaryota</taxon>
        <taxon>Metazoa</taxon>
        <taxon>Chordata</taxon>
        <taxon>Craniata</taxon>
        <taxon>Vertebrata</taxon>
        <taxon>Euteleostomi</taxon>
        <taxon>Actinopterygii</taxon>
        <taxon>Neopterygii</taxon>
        <taxon>Teleostei</taxon>
        <taxon>Albuliformes</taxon>
        <taxon>Albulidae</taxon>
        <taxon>Albula</taxon>
    </lineage>
</organism>
<dbReference type="GO" id="GO:0005615">
    <property type="term" value="C:extracellular space"/>
    <property type="evidence" value="ECO:0007669"/>
    <property type="project" value="TreeGrafter"/>
</dbReference>
<dbReference type="PANTHER" id="PTHR24264:SF65">
    <property type="entry name" value="SRCR DOMAIN-CONTAINING PROTEIN"/>
    <property type="match status" value="1"/>
</dbReference>
<dbReference type="InterPro" id="IPR050127">
    <property type="entry name" value="Serine_Proteases_S1"/>
</dbReference>
<evidence type="ECO:0000256" key="7">
    <source>
        <dbReference type="ARBA" id="ARBA00038868"/>
    </source>
</evidence>
<comment type="caution">
    <text evidence="10">The sequence shown here is derived from an EMBL/GenBank/DDBJ whole genome shotgun (WGS) entry which is preliminary data.</text>
</comment>
<proteinExistence type="predicted"/>
<evidence type="ECO:0000313" key="10">
    <source>
        <dbReference type="EMBL" id="KAG9331266.1"/>
    </source>
</evidence>
<dbReference type="OrthoDB" id="6380398at2759"/>
<dbReference type="InterPro" id="IPR001314">
    <property type="entry name" value="Peptidase_S1A"/>
</dbReference>
<dbReference type="PRINTS" id="PR00722">
    <property type="entry name" value="CHYMOTRYPSIN"/>
</dbReference>
<keyword evidence="5" id="KW-0720">Serine protease</keyword>
<dbReference type="SMART" id="SM00020">
    <property type="entry name" value="Tryp_SPc"/>
    <property type="match status" value="1"/>
</dbReference>
<dbReference type="Proteomes" id="UP000824540">
    <property type="component" value="Unassembled WGS sequence"/>
</dbReference>
<keyword evidence="3" id="KW-0645">Protease</keyword>
<evidence type="ECO:0000256" key="1">
    <source>
        <dbReference type="ARBA" id="ARBA00004613"/>
    </source>
</evidence>
<dbReference type="Pfam" id="PF00089">
    <property type="entry name" value="Trypsin"/>
    <property type="match status" value="1"/>
</dbReference>
<accession>A0A8T2MUL9</accession>
<feature type="signal peptide" evidence="8">
    <location>
        <begin position="1"/>
        <end position="15"/>
    </location>
</feature>
<dbReference type="GO" id="GO:0004252">
    <property type="term" value="F:serine-type endopeptidase activity"/>
    <property type="evidence" value="ECO:0007669"/>
    <property type="project" value="UniProtKB-EC"/>
</dbReference>
<evidence type="ECO:0000256" key="6">
    <source>
        <dbReference type="ARBA" id="ARBA00036320"/>
    </source>
</evidence>